<keyword evidence="3" id="KW-1185">Reference proteome</keyword>
<feature type="region of interest" description="Disordered" evidence="1">
    <location>
        <begin position="123"/>
        <end position="159"/>
    </location>
</feature>
<organism evidence="2 3">
    <name type="scientific">Portunus trituberculatus</name>
    <name type="common">Swimming crab</name>
    <name type="synonym">Neptunus trituberculatus</name>
    <dbReference type="NCBI Taxonomy" id="210409"/>
    <lineage>
        <taxon>Eukaryota</taxon>
        <taxon>Metazoa</taxon>
        <taxon>Ecdysozoa</taxon>
        <taxon>Arthropoda</taxon>
        <taxon>Crustacea</taxon>
        <taxon>Multicrustacea</taxon>
        <taxon>Malacostraca</taxon>
        <taxon>Eumalacostraca</taxon>
        <taxon>Eucarida</taxon>
        <taxon>Decapoda</taxon>
        <taxon>Pleocyemata</taxon>
        <taxon>Brachyura</taxon>
        <taxon>Eubrachyura</taxon>
        <taxon>Portunoidea</taxon>
        <taxon>Portunidae</taxon>
        <taxon>Portuninae</taxon>
        <taxon>Portunus</taxon>
    </lineage>
</organism>
<dbReference type="Proteomes" id="UP000324222">
    <property type="component" value="Unassembled WGS sequence"/>
</dbReference>
<dbReference type="EMBL" id="VSRR010002765">
    <property type="protein sequence ID" value="MPC33122.1"/>
    <property type="molecule type" value="Genomic_DNA"/>
</dbReference>
<accession>A0A5B7EFZ6</accession>
<sequence length="159" mass="18229">MPKHRCVTDARRAFALGSNKTVQPRSRAKVPYLWSTPEMPTSRNDRTITSYSWVSSPTKHEDYFEERPRDRYRLALVAPPVPHLTRWSHNSKDDNVIWKNNTHKVPGKGGVWGGVWEWRGREYPGPPSDVRVPPRDPRPGKNGSRSSHDPGSALVNKRK</sequence>
<evidence type="ECO:0000256" key="1">
    <source>
        <dbReference type="SAM" id="MobiDB-lite"/>
    </source>
</evidence>
<proteinExistence type="predicted"/>
<comment type="caution">
    <text evidence="2">The sequence shown here is derived from an EMBL/GenBank/DDBJ whole genome shotgun (WGS) entry which is preliminary data.</text>
</comment>
<gene>
    <name evidence="2" type="ORF">E2C01_026465</name>
</gene>
<evidence type="ECO:0000313" key="3">
    <source>
        <dbReference type="Proteomes" id="UP000324222"/>
    </source>
</evidence>
<name>A0A5B7EFZ6_PORTR</name>
<evidence type="ECO:0000313" key="2">
    <source>
        <dbReference type="EMBL" id="MPC33122.1"/>
    </source>
</evidence>
<dbReference type="AlphaFoldDB" id="A0A5B7EFZ6"/>
<protein>
    <submittedName>
        <fullName evidence="2">Uncharacterized protein</fullName>
    </submittedName>
</protein>
<reference evidence="2 3" key="1">
    <citation type="submission" date="2019-05" db="EMBL/GenBank/DDBJ databases">
        <title>Another draft genome of Portunus trituberculatus and its Hox gene families provides insights of decapod evolution.</title>
        <authorList>
            <person name="Jeong J.-H."/>
            <person name="Song I."/>
            <person name="Kim S."/>
            <person name="Choi T."/>
            <person name="Kim D."/>
            <person name="Ryu S."/>
            <person name="Kim W."/>
        </authorList>
    </citation>
    <scope>NUCLEOTIDE SEQUENCE [LARGE SCALE GENOMIC DNA]</scope>
    <source>
        <tissue evidence="2">Muscle</tissue>
    </source>
</reference>